<protein>
    <recommendedName>
        <fullName evidence="4">Holin</fullName>
    </recommendedName>
</protein>
<accession>A0ABT3QDE8</accession>
<sequence>MNSHNFRAIAGWIAGYVVNAFCRAADNELVQALFGIAFMLCITLWMMFTETGEAVTGDLIAALLSIISVFFDIGRGVLS</sequence>
<name>A0ABT3QDE8_9PROT</name>
<dbReference type="Proteomes" id="UP001301152">
    <property type="component" value="Unassembled WGS sequence"/>
</dbReference>
<proteinExistence type="predicted"/>
<gene>
    <name evidence="2" type="ORF">OQ497_04825</name>
</gene>
<keyword evidence="1" id="KW-0472">Membrane</keyword>
<evidence type="ECO:0008006" key="4">
    <source>
        <dbReference type="Google" id="ProtNLM"/>
    </source>
</evidence>
<evidence type="ECO:0000256" key="1">
    <source>
        <dbReference type="SAM" id="Phobius"/>
    </source>
</evidence>
<evidence type="ECO:0000313" key="3">
    <source>
        <dbReference type="Proteomes" id="UP001301152"/>
    </source>
</evidence>
<comment type="caution">
    <text evidence="2">The sequence shown here is derived from an EMBL/GenBank/DDBJ whole genome shotgun (WGS) entry which is preliminary data.</text>
</comment>
<feature type="transmembrane region" description="Helical" evidence="1">
    <location>
        <begin position="29"/>
        <end position="48"/>
    </location>
</feature>
<keyword evidence="3" id="KW-1185">Reference proteome</keyword>
<dbReference type="EMBL" id="JAPIUZ010000001">
    <property type="protein sequence ID" value="MCX2563286.1"/>
    <property type="molecule type" value="Genomic_DNA"/>
</dbReference>
<organism evidence="2 3">
    <name type="scientific">Acetobacter thailandicus</name>
    <dbReference type="NCBI Taxonomy" id="1502842"/>
    <lineage>
        <taxon>Bacteria</taxon>
        <taxon>Pseudomonadati</taxon>
        <taxon>Pseudomonadota</taxon>
        <taxon>Alphaproteobacteria</taxon>
        <taxon>Acetobacterales</taxon>
        <taxon>Acetobacteraceae</taxon>
        <taxon>Acetobacter</taxon>
    </lineage>
</organism>
<feature type="transmembrane region" description="Helical" evidence="1">
    <location>
        <begin position="60"/>
        <end position="78"/>
    </location>
</feature>
<evidence type="ECO:0000313" key="2">
    <source>
        <dbReference type="EMBL" id="MCX2563286.1"/>
    </source>
</evidence>
<keyword evidence="1" id="KW-0812">Transmembrane</keyword>
<keyword evidence="1" id="KW-1133">Transmembrane helix</keyword>
<dbReference type="RefSeq" id="WP_173559037.1">
    <property type="nucleotide sequence ID" value="NZ_JAPIUZ010000001.1"/>
</dbReference>
<reference evidence="2 3" key="1">
    <citation type="submission" date="2022-11" db="EMBL/GenBank/DDBJ databases">
        <title>Genome sequencing of Acetobacter type strain.</title>
        <authorList>
            <person name="Heo J."/>
            <person name="Lee D."/>
            <person name="Han B.-H."/>
            <person name="Hong S.-B."/>
            <person name="Kwon S.-W."/>
        </authorList>
    </citation>
    <scope>NUCLEOTIDE SEQUENCE [LARGE SCALE GENOMIC DNA]</scope>
    <source>
        <strain evidence="2 3">KACC 21253</strain>
    </source>
</reference>